<dbReference type="Proteomes" id="UP001201163">
    <property type="component" value="Unassembled WGS sequence"/>
</dbReference>
<protein>
    <submittedName>
        <fullName evidence="2">Uncharacterized protein</fullName>
    </submittedName>
</protein>
<sequence length="137" mass="15406">MGPAPTEDFPNRSYVPKLLPNSTNWISYKSRVIITLGSKGLLRNLEGRAAPKPKPPTPLPSSHTTTEAKAHKKAVKEYDALLDDWEACEYSAQQQIFSTISDSILIRIQNLKSAAEMWTVLKRDFEGHTQVVQNDLR</sequence>
<accession>A0AAD4LN07</accession>
<reference evidence="2" key="1">
    <citation type="submission" date="2022-01" db="EMBL/GenBank/DDBJ databases">
        <title>Comparative genomics reveals a dynamic genome evolution in the ectomycorrhizal milk-cap (Lactarius) mushrooms.</title>
        <authorList>
            <consortium name="DOE Joint Genome Institute"/>
            <person name="Lebreton A."/>
            <person name="Tang N."/>
            <person name="Kuo A."/>
            <person name="LaButti K."/>
            <person name="Drula E."/>
            <person name="Barry K."/>
            <person name="Clum A."/>
            <person name="Lipzen A."/>
            <person name="Mousain D."/>
            <person name="Ng V."/>
            <person name="Wang R."/>
            <person name="Wang X."/>
            <person name="Dai Y."/>
            <person name="Henrissat B."/>
            <person name="Grigoriev I.V."/>
            <person name="Guerin-Laguette A."/>
            <person name="Yu F."/>
            <person name="Martin F.M."/>
        </authorList>
    </citation>
    <scope>NUCLEOTIDE SEQUENCE</scope>
    <source>
        <strain evidence="2">QP</strain>
    </source>
</reference>
<organism evidence="2 3">
    <name type="scientific">Lactarius akahatsu</name>
    <dbReference type="NCBI Taxonomy" id="416441"/>
    <lineage>
        <taxon>Eukaryota</taxon>
        <taxon>Fungi</taxon>
        <taxon>Dikarya</taxon>
        <taxon>Basidiomycota</taxon>
        <taxon>Agaricomycotina</taxon>
        <taxon>Agaricomycetes</taxon>
        <taxon>Russulales</taxon>
        <taxon>Russulaceae</taxon>
        <taxon>Lactarius</taxon>
    </lineage>
</organism>
<dbReference type="AlphaFoldDB" id="A0AAD4LN07"/>
<comment type="caution">
    <text evidence="2">The sequence shown here is derived from an EMBL/GenBank/DDBJ whole genome shotgun (WGS) entry which is preliminary data.</text>
</comment>
<feature type="region of interest" description="Disordered" evidence="1">
    <location>
        <begin position="45"/>
        <end position="70"/>
    </location>
</feature>
<feature type="non-terminal residue" evidence="2">
    <location>
        <position position="137"/>
    </location>
</feature>
<proteinExistence type="predicted"/>
<gene>
    <name evidence="2" type="ORF">EDB92DRAFT_1791925</name>
</gene>
<keyword evidence="3" id="KW-1185">Reference proteome</keyword>
<evidence type="ECO:0000256" key="1">
    <source>
        <dbReference type="SAM" id="MobiDB-lite"/>
    </source>
</evidence>
<evidence type="ECO:0000313" key="2">
    <source>
        <dbReference type="EMBL" id="KAH8998064.1"/>
    </source>
</evidence>
<dbReference type="Pfam" id="PF14223">
    <property type="entry name" value="Retrotran_gag_2"/>
    <property type="match status" value="1"/>
</dbReference>
<name>A0AAD4LN07_9AGAM</name>
<dbReference type="EMBL" id="JAKELL010000006">
    <property type="protein sequence ID" value="KAH8998064.1"/>
    <property type="molecule type" value="Genomic_DNA"/>
</dbReference>
<evidence type="ECO:0000313" key="3">
    <source>
        <dbReference type="Proteomes" id="UP001201163"/>
    </source>
</evidence>